<dbReference type="CDD" id="cd07724">
    <property type="entry name" value="POD-like_MBL-fold"/>
    <property type="match status" value="1"/>
</dbReference>
<dbReference type="GO" id="GO:0050313">
    <property type="term" value="F:sulfur dioxygenase activity"/>
    <property type="evidence" value="ECO:0007669"/>
    <property type="project" value="InterPro"/>
</dbReference>
<protein>
    <recommendedName>
        <fullName evidence="2">Metallo-beta-lactamase domain-containing protein</fullName>
    </recommendedName>
</protein>
<dbReference type="InterPro" id="IPR001279">
    <property type="entry name" value="Metallo-B-lactamas"/>
</dbReference>
<feature type="domain" description="Metallo-beta-lactamase" evidence="2">
    <location>
        <begin position="15"/>
        <end position="205"/>
    </location>
</feature>
<evidence type="ECO:0000256" key="1">
    <source>
        <dbReference type="ARBA" id="ARBA00022723"/>
    </source>
</evidence>
<dbReference type="EMBL" id="UINC01060847">
    <property type="protein sequence ID" value="SVB85788.1"/>
    <property type="molecule type" value="Genomic_DNA"/>
</dbReference>
<dbReference type="GO" id="GO:0070813">
    <property type="term" value="P:hydrogen sulfide metabolic process"/>
    <property type="evidence" value="ECO:0007669"/>
    <property type="project" value="TreeGrafter"/>
</dbReference>
<dbReference type="Pfam" id="PF00753">
    <property type="entry name" value="Lactamase_B"/>
    <property type="match status" value="1"/>
</dbReference>
<name>A0A382HEP5_9ZZZZ</name>
<dbReference type="GO" id="GO:0046872">
    <property type="term" value="F:metal ion binding"/>
    <property type="evidence" value="ECO:0007669"/>
    <property type="project" value="UniProtKB-KW"/>
</dbReference>
<reference evidence="3" key="1">
    <citation type="submission" date="2018-05" db="EMBL/GenBank/DDBJ databases">
        <authorList>
            <person name="Lanie J.A."/>
            <person name="Ng W.-L."/>
            <person name="Kazmierczak K.M."/>
            <person name="Andrzejewski T.M."/>
            <person name="Davidsen T.M."/>
            <person name="Wayne K.J."/>
            <person name="Tettelin H."/>
            <person name="Glass J.I."/>
            <person name="Rusch D."/>
            <person name="Podicherti R."/>
            <person name="Tsui H.-C.T."/>
            <person name="Winkler M.E."/>
        </authorList>
    </citation>
    <scope>NUCLEOTIDE SEQUENCE</scope>
</reference>
<dbReference type="GO" id="GO:0006749">
    <property type="term" value="P:glutathione metabolic process"/>
    <property type="evidence" value="ECO:0007669"/>
    <property type="project" value="InterPro"/>
</dbReference>
<gene>
    <name evidence="3" type="ORF">METZ01_LOCUS238642</name>
</gene>
<dbReference type="SUPFAM" id="SSF56281">
    <property type="entry name" value="Metallo-hydrolase/oxidoreductase"/>
    <property type="match status" value="1"/>
</dbReference>
<dbReference type="PANTHER" id="PTHR43084:SF1">
    <property type="entry name" value="PERSULFIDE DIOXYGENASE ETHE1, MITOCHONDRIAL"/>
    <property type="match status" value="1"/>
</dbReference>
<dbReference type="SMART" id="SM00849">
    <property type="entry name" value="Lactamase_B"/>
    <property type="match status" value="1"/>
</dbReference>
<proteinExistence type="predicted"/>
<dbReference type="AlphaFoldDB" id="A0A382HEP5"/>
<dbReference type="InterPro" id="IPR051682">
    <property type="entry name" value="Mito_Persulfide_Diox"/>
</dbReference>
<dbReference type="InterPro" id="IPR044528">
    <property type="entry name" value="POD-like_MBL-fold"/>
</dbReference>
<evidence type="ECO:0000313" key="3">
    <source>
        <dbReference type="EMBL" id="SVB85788.1"/>
    </source>
</evidence>
<evidence type="ECO:0000259" key="2">
    <source>
        <dbReference type="SMART" id="SM00849"/>
    </source>
</evidence>
<sequence length="287" mass="32085">MSQVRIKPFFHTSSNTYSYVVVEGRGDHCVIIDSVLDYDPKSGRTSTKTAGKIIEHVRRHGLIVNWILETHPHADHVTAAPHLKQELGGKIGIGIGICQVQEKFKSIFNLGDEFATDGRQFDHLFEEGECFGFGGATGNIWCCPGHTPACVCYLIDDAVFVGDTIFMPDFGSARCDFPDGDARTLFRSVKRLLSLPPETRLFMCHDYGPGGRQYMWETTVEEQRHSNKHMRDGVGEEEFVAMRIARDRELDMPVLLLPAIQINIRGGQFPPVEGNGISYLKMPLNAV</sequence>
<organism evidence="3">
    <name type="scientific">marine metagenome</name>
    <dbReference type="NCBI Taxonomy" id="408172"/>
    <lineage>
        <taxon>unclassified sequences</taxon>
        <taxon>metagenomes</taxon>
        <taxon>ecological metagenomes</taxon>
    </lineage>
</organism>
<keyword evidence="1" id="KW-0479">Metal-binding</keyword>
<dbReference type="PANTHER" id="PTHR43084">
    <property type="entry name" value="PERSULFIDE DIOXYGENASE ETHE1"/>
    <property type="match status" value="1"/>
</dbReference>
<dbReference type="Gene3D" id="3.60.15.10">
    <property type="entry name" value="Ribonuclease Z/Hydroxyacylglutathione hydrolase-like"/>
    <property type="match status" value="1"/>
</dbReference>
<accession>A0A382HEP5</accession>
<dbReference type="InterPro" id="IPR036866">
    <property type="entry name" value="RibonucZ/Hydroxyglut_hydro"/>
</dbReference>